<name>A0A2P8DZU1_9ACTN</name>
<dbReference type="AlphaFoldDB" id="A0A2P8DZU1"/>
<dbReference type="Pfam" id="PF13338">
    <property type="entry name" value="AbiEi_4"/>
    <property type="match status" value="1"/>
</dbReference>
<feature type="domain" description="AbiEi antitoxin N-terminal" evidence="1">
    <location>
        <begin position="12"/>
        <end position="56"/>
    </location>
</feature>
<gene>
    <name evidence="2" type="ORF">CLV30_10938</name>
</gene>
<reference evidence="2 3" key="1">
    <citation type="submission" date="2018-03" db="EMBL/GenBank/DDBJ databases">
        <title>Genomic Encyclopedia of Archaeal and Bacterial Type Strains, Phase II (KMG-II): from individual species to whole genera.</title>
        <authorList>
            <person name="Goeker M."/>
        </authorList>
    </citation>
    <scope>NUCLEOTIDE SEQUENCE [LARGE SCALE GENOMIC DNA]</scope>
    <source>
        <strain evidence="2 3">DSM 45211</strain>
    </source>
</reference>
<sequence>MRFEDPPLPADVADLLRRGHGVLGTAEAERLGVTRSRMSRLAGSGRLVRLARGVYADAAAYAAADEWRAFELRSRAFVLACGPRAVVGGWSAAAVWRLPVIGGPPELPSVFVPEGSGAAVNSRYGMVRAAALPRRHEAIVRGCPTTVLPRTVVDVARKAPRADALVMADAALTTRMTKKALSAVLDMEAGWPGRAAAAWVSEHADPYAESPLETLGRLTFIERGLPVPLSNVWVDVGGARYRVDHLLPDRWLVVEGDGALKYDNRPDAGRVVADQREREWRLREAGLDVVRYDWRLAQHQRGQLADRFAHAVAANPVRAEPFPWWRDPQPRERLLV</sequence>
<evidence type="ECO:0000313" key="2">
    <source>
        <dbReference type="EMBL" id="PSL02731.1"/>
    </source>
</evidence>
<accession>A0A2P8DZU1</accession>
<keyword evidence="3" id="KW-1185">Reference proteome</keyword>
<evidence type="ECO:0000259" key="1">
    <source>
        <dbReference type="Pfam" id="PF13338"/>
    </source>
</evidence>
<organism evidence="2 3">
    <name type="scientific">Haloactinopolyspora alba</name>
    <dbReference type="NCBI Taxonomy" id="648780"/>
    <lineage>
        <taxon>Bacteria</taxon>
        <taxon>Bacillati</taxon>
        <taxon>Actinomycetota</taxon>
        <taxon>Actinomycetes</taxon>
        <taxon>Jiangellales</taxon>
        <taxon>Jiangellaceae</taxon>
        <taxon>Haloactinopolyspora</taxon>
    </lineage>
</organism>
<proteinExistence type="predicted"/>
<dbReference type="InterPro" id="IPR025159">
    <property type="entry name" value="AbiEi_N"/>
</dbReference>
<comment type="caution">
    <text evidence="2">The sequence shown here is derived from an EMBL/GenBank/DDBJ whole genome shotgun (WGS) entry which is preliminary data.</text>
</comment>
<dbReference type="OrthoDB" id="5143202at2"/>
<protein>
    <submittedName>
        <fullName evidence="2">Putative AbiEi antitoxin of type IV toxin-antitoxin system</fullName>
    </submittedName>
</protein>
<evidence type="ECO:0000313" key="3">
    <source>
        <dbReference type="Proteomes" id="UP000243528"/>
    </source>
</evidence>
<dbReference type="Proteomes" id="UP000243528">
    <property type="component" value="Unassembled WGS sequence"/>
</dbReference>
<dbReference type="RefSeq" id="WP_106537740.1">
    <property type="nucleotide sequence ID" value="NZ_PYGE01000009.1"/>
</dbReference>
<dbReference type="EMBL" id="PYGE01000009">
    <property type="protein sequence ID" value="PSL02731.1"/>
    <property type="molecule type" value="Genomic_DNA"/>
</dbReference>